<organism evidence="3 4">
    <name type="scientific">Entamoeba nuttalli</name>
    <dbReference type="NCBI Taxonomy" id="412467"/>
    <lineage>
        <taxon>Eukaryota</taxon>
        <taxon>Amoebozoa</taxon>
        <taxon>Evosea</taxon>
        <taxon>Archamoebae</taxon>
        <taxon>Mastigamoebida</taxon>
        <taxon>Entamoebidae</taxon>
        <taxon>Entamoeba</taxon>
    </lineage>
</organism>
<feature type="domain" description="Protein kinase" evidence="2">
    <location>
        <begin position="340"/>
        <end position="668"/>
    </location>
</feature>
<name>A0ABQ0DA80_9EUKA</name>
<dbReference type="InterPro" id="IPR011009">
    <property type="entry name" value="Kinase-like_dom_sf"/>
</dbReference>
<dbReference type="SUPFAM" id="SSF101908">
    <property type="entry name" value="Putative isomerase YbhE"/>
    <property type="match status" value="1"/>
</dbReference>
<dbReference type="InterPro" id="IPR053215">
    <property type="entry name" value="TKL_Ser/Thr_kinase"/>
</dbReference>
<keyword evidence="4" id="KW-1185">Reference proteome</keyword>
<reference evidence="3 4" key="1">
    <citation type="journal article" date="2019" name="PLoS Negl. Trop. Dis.">
        <title>Whole genome sequencing of Entamoeba nuttalli reveals mammalian host-related molecular signatures and a novel octapeptide-repeat surface protein.</title>
        <authorList>
            <person name="Tanaka M."/>
            <person name="Makiuchi T."/>
            <person name="Komiyama T."/>
            <person name="Shiina T."/>
            <person name="Osaki K."/>
            <person name="Tachibana H."/>
        </authorList>
    </citation>
    <scope>NUCLEOTIDE SEQUENCE [LARGE SCALE GENOMIC DNA]</scope>
    <source>
        <strain evidence="3 4">P19-061405</strain>
    </source>
</reference>
<dbReference type="PANTHER" id="PTHR45756:SF1">
    <property type="entry name" value="PROTEIN KINASE DOMAIN CONTAINING PROTEIN"/>
    <property type="match status" value="1"/>
</dbReference>
<protein>
    <recommendedName>
        <fullName evidence="2">Protein kinase domain-containing protein</fullName>
    </recommendedName>
</protein>
<evidence type="ECO:0000256" key="1">
    <source>
        <dbReference type="SAM" id="SignalP"/>
    </source>
</evidence>
<dbReference type="EMBL" id="BAAFRS010000041">
    <property type="protein sequence ID" value="GAB1219759.1"/>
    <property type="molecule type" value="Genomic_DNA"/>
</dbReference>
<dbReference type="Gene3D" id="1.10.510.10">
    <property type="entry name" value="Transferase(Phosphotransferase) domain 1"/>
    <property type="match status" value="1"/>
</dbReference>
<evidence type="ECO:0000259" key="2">
    <source>
        <dbReference type="PROSITE" id="PS50011"/>
    </source>
</evidence>
<feature type="chain" id="PRO_5046535661" description="Protein kinase domain-containing protein" evidence="1">
    <location>
        <begin position="19"/>
        <end position="685"/>
    </location>
</feature>
<comment type="caution">
    <text evidence="3">The sequence shown here is derived from an EMBL/GenBank/DDBJ whole genome shotgun (WGS) entry which is preliminary data.</text>
</comment>
<evidence type="ECO:0000313" key="4">
    <source>
        <dbReference type="Proteomes" id="UP001628156"/>
    </source>
</evidence>
<gene>
    <name evidence="3" type="ORF">ENUP19_0041G0126</name>
</gene>
<dbReference type="InterPro" id="IPR001245">
    <property type="entry name" value="Ser-Thr/Tyr_kinase_cat_dom"/>
</dbReference>
<dbReference type="SUPFAM" id="SSF56112">
    <property type="entry name" value="Protein kinase-like (PK-like)"/>
    <property type="match status" value="1"/>
</dbReference>
<accession>A0ABQ0DA80</accession>
<sequence>MEKNKLVFLLLFIYLSSATLTDISYDSNQELILAISEKQFRRIIVSSIGGNKTQFVFRLEKDGINRQVIIDHKTPFTNLLLIPWNEQSNIIIHNTVYSVIHSTLKYSSKKLDISITSPAAFSTNHQLLFACSTNNKIISFTNKFTQNLVYSVNCGIQLISGGTTLATKYNDGSINVFKIESNNLTYIGSPKVTKDKSETYLTDPIHMTIFDTLFVAVTDLNSISIFSLKDQYQHEFIKNDIAFYNTKSLTHYKSSSFNFINSMGNLVIIGIPTLNNNKGGCVMIFDNLLTTKTPRFEQVLTLNATTNTFNGNSFYLTRKNYYMGALVPINSKLSPHNYIYDGCDSYGYCPSGWSYFNHKCYENEGKLSFANDILRVIVTTIVSLTSFVAAFLFIDYITTPSPHLPPSFPLSVAVPDNYSNPIQINLINTSLSQQQVVITVLPNGTVTPSNFSLTPEQSLSIDVSTHESEPSLLIETVKAGTSLHRSHTFVLPSPPQQTIWDVETPLNMVTGTDKEKLLVLLQCAIKLKEYDEKNERHYHGNICPKAFCIVDGVKLLVRELTEGEECYMSPEQVLSQELTEKTDVYSYGIVLNEIINKEKPYGTITNKFDLFERIKDGEKPKIRENLKDELRIIINNCLKNVEERWSLDELVMALQTTYDEMQNNDTFFKEINNSEVVSLLNEEMV</sequence>
<proteinExistence type="predicted"/>
<keyword evidence="1" id="KW-0732">Signal</keyword>
<dbReference type="Pfam" id="PF07714">
    <property type="entry name" value="PK_Tyr_Ser-Thr"/>
    <property type="match status" value="1"/>
</dbReference>
<dbReference type="PANTHER" id="PTHR45756">
    <property type="entry name" value="PALMITOYLTRANSFERASE"/>
    <property type="match status" value="1"/>
</dbReference>
<dbReference type="PROSITE" id="PS50011">
    <property type="entry name" value="PROTEIN_KINASE_DOM"/>
    <property type="match status" value="1"/>
</dbReference>
<evidence type="ECO:0000313" key="3">
    <source>
        <dbReference type="EMBL" id="GAB1219759.1"/>
    </source>
</evidence>
<feature type="signal peptide" evidence="1">
    <location>
        <begin position="1"/>
        <end position="18"/>
    </location>
</feature>
<dbReference type="Proteomes" id="UP001628156">
    <property type="component" value="Unassembled WGS sequence"/>
</dbReference>
<dbReference type="InterPro" id="IPR000719">
    <property type="entry name" value="Prot_kinase_dom"/>
</dbReference>